<name>A0ABP6H5R6_9ACTN</name>
<evidence type="ECO:0000313" key="3">
    <source>
        <dbReference type="EMBL" id="GAA2736653.1"/>
    </source>
</evidence>
<comment type="caution">
    <text evidence="3">The sequence shown here is derived from an EMBL/GenBank/DDBJ whole genome shotgun (WGS) entry which is preliminary data.</text>
</comment>
<comment type="similarity">
    <text evidence="1 2">Belongs to the enoyl-CoA hydratase/isomerase family.</text>
</comment>
<dbReference type="Gene3D" id="3.90.226.10">
    <property type="entry name" value="2-enoyl-CoA Hydratase, Chain A, domain 1"/>
    <property type="match status" value="1"/>
</dbReference>
<gene>
    <name evidence="3" type="ORF">GCM10010439_64270</name>
</gene>
<dbReference type="SUPFAM" id="SSF52096">
    <property type="entry name" value="ClpP/crotonase"/>
    <property type="match status" value="1"/>
</dbReference>
<dbReference type="InterPro" id="IPR029045">
    <property type="entry name" value="ClpP/crotonase-like_dom_sf"/>
</dbReference>
<dbReference type="InterPro" id="IPR001753">
    <property type="entry name" value="Enoyl-CoA_hydra/iso"/>
</dbReference>
<dbReference type="Proteomes" id="UP001501842">
    <property type="component" value="Unassembled WGS sequence"/>
</dbReference>
<keyword evidence="4" id="KW-1185">Reference proteome</keyword>
<dbReference type="PROSITE" id="PS00166">
    <property type="entry name" value="ENOYL_COA_HYDRATASE"/>
    <property type="match status" value="1"/>
</dbReference>
<proteinExistence type="inferred from homology"/>
<dbReference type="EMBL" id="BAAATZ010000033">
    <property type="protein sequence ID" value="GAA2736653.1"/>
    <property type="molecule type" value="Genomic_DNA"/>
</dbReference>
<dbReference type="PANTHER" id="PTHR11941">
    <property type="entry name" value="ENOYL-COA HYDRATASE-RELATED"/>
    <property type="match status" value="1"/>
</dbReference>
<protein>
    <submittedName>
        <fullName evidence="3">Enoyl-CoA hydratase/isomerase family protein</fullName>
    </submittedName>
</protein>
<evidence type="ECO:0000256" key="2">
    <source>
        <dbReference type="RuleBase" id="RU003707"/>
    </source>
</evidence>
<evidence type="ECO:0000256" key="1">
    <source>
        <dbReference type="ARBA" id="ARBA00005254"/>
    </source>
</evidence>
<dbReference type="RefSeq" id="WP_344456323.1">
    <property type="nucleotide sequence ID" value="NZ_BAAATZ010000033.1"/>
</dbReference>
<accession>A0ABP6H5R6</accession>
<organism evidence="3 4">
    <name type="scientific">Actinocorallia aurantiaca</name>
    <dbReference type="NCBI Taxonomy" id="46204"/>
    <lineage>
        <taxon>Bacteria</taxon>
        <taxon>Bacillati</taxon>
        <taxon>Actinomycetota</taxon>
        <taxon>Actinomycetes</taxon>
        <taxon>Streptosporangiales</taxon>
        <taxon>Thermomonosporaceae</taxon>
        <taxon>Actinocorallia</taxon>
    </lineage>
</organism>
<dbReference type="InterPro" id="IPR018376">
    <property type="entry name" value="Enoyl-CoA_hyd/isom_CS"/>
</dbReference>
<dbReference type="Pfam" id="PF00378">
    <property type="entry name" value="ECH_1"/>
    <property type="match status" value="1"/>
</dbReference>
<sequence length="252" mass="27300">MSDGLHIERRDDHITVLTLDRPPHNFFDRALVGEIADACEQAERDGARVLLLRATGRVFCAGADFGESGDVELDPESLYREAVRLFRRSLPMVAEVHGAAIGGGTGLALAADLRVVSPAARFAVNFAQIGIHHGFGLTATLPRAVGEQKAMDLLLTGRRIDGREAYRVGLADRLVEAEELPGAALELAGRIAAGAPLAVRSIRRTMRESLADEVEQAIVGEAREQRVLFGTEDFREGVRAVSERRPGRFAGR</sequence>
<dbReference type="CDD" id="cd06558">
    <property type="entry name" value="crotonase-like"/>
    <property type="match status" value="1"/>
</dbReference>
<evidence type="ECO:0000313" key="4">
    <source>
        <dbReference type="Proteomes" id="UP001501842"/>
    </source>
</evidence>
<reference evidence="4" key="1">
    <citation type="journal article" date="2019" name="Int. J. Syst. Evol. Microbiol.">
        <title>The Global Catalogue of Microorganisms (GCM) 10K type strain sequencing project: providing services to taxonomists for standard genome sequencing and annotation.</title>
        <authorList>
            <consortium name="The Broad Institute Genomics Platform"/>
            <consortium name="The Broad Institute Genome Sequencing Center for Infectious Disease"/>
            <person name="Wu L."/>
            <person name="Ma J."/>
        </authorList>
    </citation>
    <scope>NUCLEOTIDE SEQUENCE [LARGE SCALE GENOMIC DNA]</scope>
    <source>
        <strain evidence="4">JCM 8201</strain>
    </source>
</reference>
<dbReference type="PANTHER" id="PTHR11941:SF54">
    <property type="entry name" value="ENOYL-COA HYDRATASE, MITOCHONDRIAL"/>
    <property type="match status" value="1"/>
</dbReference>